<dbReference type="PROSITE" id="PS50928">
    <property type="entry name" value="ABC_TM1"/>
    <property type="match status" value="1"/>
</dbReference>
<dbReference type="Proteomes" id="UP000294225">
    <property type="component" value="Unassembled WGS sequence"/>
</dbReference>
<protein>
    <submittedName>
        <fullName evidence="9">Sugar ABC transporter permease</fullName>
    </submittedName>
</protein>
<evidence type="ECO:0000256" key="5">
    <source>
        <dbReference type="ARBA" id="ARBA00022989"/>
    </source>
</evidence>
<keyword evidence="3" id="KW-1003">Cell membrane</keyword>
<keyword evidence="6 7" id="KW-0472">Membrane</keyword>
<dbReference type="InterPro" id="IPR000515">
    <property type="entry name" value="MetI-like"/>
</dbReference>
<evidence type="ECO:0000313" key="9">
    <source>
        <dbReference type="EMBL" id="TCC36478.1"/>
    </source>
</evidence>
<feature type="transmembrane region" description="Helical" evidence="7">
    <location>
        <begin position="125"/>
        <end position="145"/>
    </location>
</feature>
<organism evidence="9 10">
    <name type="scientific">Kribbella speibonae</name>
    <dbReference type="NCBI Taxonomy" id="1572660"/>
    <lineage>
        <taxon>Bacteria</taxon>
        <taxon>Bacillati</taxon>
        <taxon>Actinomycetota</taxon>
        <taxon>Actinomycetes</taxon>
        <taxon>Propionibacteriales</taxon>
        <taxon>Kribbellaceae</taxon>
        <taxon>Kribbella</taxon>
    </lineage>
</organism>
<reference evidence="9 10" key="1">
    <citation type="submission" date="2019-02" db="EMBL/GenBank/DDBJ databases">
        <title>Kribbella capetownensis sp. nov. and Kribbella speibonae sp. nov., isolated from soil.</title>
        <authorList>
            <person name="Curtis S.M."/>
            <person name="Norton I."/>
            <person name="Everest G.J."/>
            <person name="Meyers P.R."/>
        </authorList>
    </citation>
    <scope>NUCLEOTIDE SEQUENCE [LARGE SCALE GENOMIC DNA]</scope>
    <source>
        <strain evidence="9 10">YM55</strain>
    </source>
</reference>
<evidence type="ECO:0000256" key="3">
    <source>
        <dbReference type="ARBA" id="ARBA00022475"/>
    </source>
</evidence>
<comment type="caution">
    <text evidence="9">The sequence shown here is derived from an EMBL/GenBank/DDBJ whole genome shotgun (WGS) entry which is preliminary data.</text>
</comment>
<evidence type="ECO:0000256" key="4">
    <source>
        <dbReference type="ARBA" id="ARBA00022692"/>
    </source>
</evidence>
<dbReference type="PANTHER" id="PTHR30193:SF37">
    <property type="entry name" value="INNER MEMBRANE ABC TRANSPORTER PERMEASE PROTEIN YCJO"/>
    <property type="match status" value="1"/>
</dbReference>
<evidence type="ECO:0000259" key="8">
    <source>
        <dbReference type="PROSITE" id="PS50928"/>
    </source>
</evidence>
<sequence length="309" mass="33383">MVISAVEAGQEPRTRRTRRVRALGRSRIRWRWFILPSLVLLLTFFVLPFVLNIPFAFSAWSSYSDGIPFVGFDNFTALWEDGTLRGAMLVTLAYAVIAMLVQNTAALSLALALQHTNRINTLFRSVFFVPVLMSPLAAGYIWRAIVAPDGPLNQFVGLFSSGFDFAWLGHPVSALVGVAFIDAWKWSGLATLVYIAGLNSVPTSLLEAAEVDGAGRARRFFRIQFPLLAPAFTFNIATTLIGALSAYDIIAATTSGGPGTATTTLNVALQQQFKAGFLGSASSLGLAVTVLVIGIAVPLVAWLRKREVA</sequence>
<keyword evidence="4 7" id="KW-0812">Transmembrane</keyword>
<dbReference type="Gene3D" id="1.10.3720.10">
    <property type="entry name" value="MetI-like"/>
    <property type="match status" value="1"/>
</dbReference>
<evidence type="ECO:0000256" key="7">
    <source>
        <dbReference type="RuleBase" id="RU363032"/>
    </source>
</evidence>
<feature type="transmembrane region" description="Helical" evidence="7">
    <location>
        <begin position="284"/>
        <end position="303"/>
    </location>
</feature>
<dbReference type="PANTHER" id="PTHR30193">
    <property type="entry name" value="ABC TRANSPORTER PERMEASE PROTEIN"/>
    <property type="match status" value="1"/>
</dbReference>
<proteinExistence type="inferred from homology"/>
<dbReference type="InterPro" id="IPR051393">
    <property type="entry name" value="ABC_transporter_permease"/>
</dbReference>
<evidence type="ECO:0000313" key="10">
    <source>
        <dbReference type="Proteomes" id="UP000294225"/>
    </source>
</evidence>
<name>A0A4R0IY06_9ACTN</name>
<feature type="transmembrane region" description="Helical" evidence="7">
    <location>
        <begin position="225"/>
        <end position="247"/>
    </location>
</feature>
<dbReference type="GO" id="GO:0005886">
    <property type="term" value="C:plasma membrane"/>
    <property type="evidence" value="ECO:0007669"/>
    <property type="project" value="UniProtKB-SubCell"/>
</dbReference>
<dbReference type="CDD" id="cd06261">
    <property type="entry name" value="TM_PBP2"/>
    <property type="match status" value="1"/>
</dbReference>
<dbReference type="AlphaFoldDB" id="A0A4R0IY06"/>
<gene>
    <name evidence="9" type="ORF">E0H92_28015</name>
</gene>
<feature type="transmembrane region" description="Helical" evidence="7">
    <location>
        <begin position="32"/>
        <end position="57"/>
    </location>
</feature>
<comment type="subcellular location">
    <subcellularLocation>
        <location evidence="1 7">Cell membrane</location>
        <topology evidence="1 7">Multi-pass membrane protein</topology>
    </subcellularLocation>
</comment>
<keyword evidence="2 7" id="KW-0813">Transport</keyword>
<dbReference type="InterPro" id="IPR035906">
    <property type="entry name" value="MetI-like_sf"/>
</dbReference>
<dbReference type="GO" id="GO:0055085">
    <property type="term" value="P:transmembrane transport"/>
    <property type="evidence" value="ECO:0007669"/>
    <property type="project" value="InterPro"/>
</dbReference>
<comment type="similarity">
    <text evidence="7">Belongs to the binding-protein-dependent transport system permease family.</text>
</comment>
<keyword evidence="5 7" id="KW-1133">Transmembrane helix</keyword>
<feature type="domain" description="ABC transmembrane type-1" evidence="8">
    <location>
        <begin position="88"/>
        <end position="301"/>
    </location>
</feature>
<evidence type="ECO:0000256" key="1">
    <source>
        <dbReference type="ARBA" id="ARBA00004651"/>
    </source>
</evidence>
<evidence type="ECO:0000256" key="6">
    <source>
        <dbReference type="ARBA" id="ARBA00023136"/>
    </source>
</evidence>
<feature type="transmembrane region" description="Helical" evidence="7">
    <location>
        <begin position="165"/>
        <end position="184"/>
    </location>
</feature>
<evidence type="ECO:0000256" key="2">
    <source>
        <dbReference type="ARBA" id="ARBA00022448"/>
    </source>
</evidence>
<dbReference type="SUPFAM" id="SSF161098">
    <property type="entry name" value="MetI-like"/>
    <property type="match status" value="1"/>
</dbReference>
<dbReference type="EMBL" id="SJKC01000003">
    <property type="protein sequence ID" value="TCC36478.1"/>
    <property type="molecule type" value="Genomic_DNA"/>
</dbReference>
<dbReference type="RefSeq" id="WP_131498303.1">
    <property type="nucleotide sequence ID" value="NZ_SJKC01000003.1"/>
</dbReference>
<feature type="transmembrane region" description="Helical" evidence="7">
    <location>
        <begin position="92"/>
        <end position="113"/>
    </location>
</feature>
<accession>A0A4R0IY06</accession>
<dbReference type="Pfam" id="PF00528">
    <property type="entry name" value="BPD_transp_1"/>
    <property type="match status" value="1"/>
</dbReference>